<evidence type="ECO:0000313" key="2">
    <source>
        <dbReference type="EMBL" id="KAL2320354.1"/>
    </source>
</evidence>
<proteinExistence type="predicted"/>
<feature type="region of interest" description="Disordered" evidence="1">
    <location>
        <begin position="69"/>
        <end position="99"/>
    </location>
</feature>
<dbReference type="EMBL" id="JBGMDY010000010">
    <property type="protein sequence ID" value="KAL2320354.1"/>
    <property type="molecule type" value="Genomic_DNA"/>
</dbReference>
<accession>A0ABD1LA07</accession>
<name>A0ABD1LA07_9FABA</name>
<reference evidence="2 3" key="1">
    <citation type="submission" date="2024-08" db="EMBL/GenBank/DDBJ databases">
        <title>Insights into the chromosomal genome structure of Flemingia macrophylla.</title>
        <authorList>
            <person name="Ding Y."/>
            <person name="Zhao Y."/>
            <person name="Bi W."/>
            <person name="Wu M."/>
            <person name="Zhao G."/>
            <person name="Gong Y."/>
            <person name="Li W."/>
            <person name="Zhang P."/>
        </authorList>
    </citation>
    <scope>NUCLEOTIDE SEQUENCE [LARGE SCALE GENOMIC DNA]</scope>
    <source>
        <strain evidence="2">DYQJB</strain>
        <tissue evidence="2">Leaf</tissue>
    </source>
</reference>
<feature type="region of interest" description="Disordered" evidence="1">
    <location>
        <begin position="29"/>
        <end position="48"/>
    </location>
</feature>
<evidence type="ECO:0000313" key="3">
    <source>
        <dbReference type="Proteomes" id="UP001603857"/>
    </source>
</evidence>
<evidence type="ECO:0000256" key="1">
    <source>
        <dbReference type="SAM" id="MobiDB-lite"/>
    </source>
</evidence>
<protein>
    <submittedName>
        <fullName evidence="2">Uncharacterized protein</fullName>
    </submittedName>
</protein>
<comment type="caution">
    <text evidence="2">The sequence shown here is derived from an EMBL/GenBank/DDBJ whole genome shotgun (WGS) entry which is preliminary data.</text>
</comment>
<dbReference type="Proteomes" id="UP001603857">
    <property type="component" value="Unassembled WGS sequence"/>
</dbReference>
<organism evidence="2 3">
    <name type="scientific">Flemingia macrophylla</name>
    <dbReference type="NCBI Taxonomy" id="520843"/>
    <lineage>
        <taxon>Eukaryota</taxon>
        <taxon>Viridiplantae</taxon>
        <taxon>Streptophyta</taxon>
        <taxon>Embryophyta</taxon>
        <taxon>Tracheophyta</taxon>
        <taxon>Spermatophyta</taxon>
        <taxon>Magnoliopsida</taxon>
        <taxon>eudicotyledons</taxon>
        <taxon>Gunneridae</taxon>
        <taxon>Pentapetalae</taxon>
        <taxon>rosids</taxon>
        <taxon>fabids</taxon>
        <taxon>Fabales</taxon>
        <taxon>Fabaceae</taxon>
        <taxon>Papilionoideae</taxon>
        <taxon>50 kb inversion clade</taxon>
        <taxon>NPAAA clade</taxon>
        <taxon>indigoferoid/millettioid clade</taxon>
        <taxon>Phaseoleae</taxon>
        <taxon>Flemingia</taxon>
    </lineage>
</organism>
<keyword evidence="3" id="KW-1185">Reference proteome</keyword>
<dbReference type="AlphaFoldDB" id="A0ABD1LA07"/>
<feature type="region of interest" description="Disordered" evidence="1">
    <location>
        <begin position="149"/>
        <end position="174"/>
    </location>
</feature>
<sequence length="193" mass="21754">MGCGISTLDVEDASMNQHSKAHRHAIVPPIIDKKKDSENGDDGSIGLLHGNNNNKDVIIIMRPLDDEGVKDKGSNGERLKEKSVMERNKEEAMMFDIEGKEKHSGNKYYAKNVEENHEDRDDSFIGPGSPSFREYCIDYDCEDRSSVVDSNDCDSMERTKNNNNLPQEQGEEMLEDHIKSTSIMNFVTPGKEE</sequence>
<gene>
    <name evidence="2" type="ORF">Fmac_029323</name>
</gene>